<sequence>MSERAPVSEGQKEEEEEAVVNVVWGAVWKSPPADKQHHHHQSQAGVRRGYCKLRPPSIPSHLFSDLPRVTQGEGEKRCARESDAASNFSRRQEAVSGNQRVGWERVRRAR</sequence>
<feature type="compositionally biased region" description="Basic and acidic residues" evidence="1">
    <location>
        <begin position="73"/>
        <end position="83"/>
    </location>
</feature>
<evidence type="ECO:0000313" key="3">
    <source>
        <dbReference type="Proteomes" id="UP001286313"/>
    </source>
</evidence>
<proteinExistence type="predicted"/>
<accession>A0AAE1EIC7</accession>
<dbReference type="Proteomes" id="UP001286313">
    <property type="component" value="Unassembled WGS sequence"/>
</dbReference>
<organism evidence="2 3">
    <name type="scientific">Petrolisthes cinctipes</name>
    <name type="common">Flat porcelain crab</name>
    <dbReference type="NCBI Taxonomy" id="88211"/>
    <lineage>
        <taxon>Eukaryota</taxon>
        <taxon>Metazoa</taxon>
        <taxon>Ecdysozoa</taxon>
        <taxon>Arthropoda</taxon>
        <taxon>Crustacea</taxon>
        <taxon>Multicrustacea</taxon>
        <taxon>Malacostraca</taxon>
        <taxon>Eumalacostraca</taxon>
        <taxon>Eucarida</taxon>
        <taxon>Decapoda</taxon>
        <taxon>Pleocyemata</taxon>
        <taxon>Anomura</taxon>
        <taxon>Galatheoidea</taxon>
        <taxon>Porcellanidae</taxon>
        <taxon>Petrolisthes</taxon>
    </lineage>
</organism>
<protein>
    <submittedName>
        <fullName evidence="2">Uncharacterized protein</fullName>
    </submittedName>
</protein>
<name>A0AAE1EIC7_PETCI</name>
<keyword evidence="3" id="KW-1185">Reference proteome</keyword>
<dbReference type="AlphaFoldDB" id="A0AAE1EIC7"/>
<feature type="region of interest" description="Disordered" evidence="1">
    <location>
        <begin position="58"/>
        <end position="110"/>
    </location>
</feature>
<gene>
    <name evidence="2" type="ORF">Pcinc_040142</name>
</gene>
<feature type="compositionally biased region" description="Polar residues" evidence="1">
    <location>
        <begin position="84"/>
        <end position="99"/>
    </location>
</feature>
<dbReference type="EMBL" id="JAWQEG010007006">
    <property type="protein sequence ID" value="KAK3853317.1"/>
    <property type="molecule type" value="Genomic_DNA"/>
</dbReference>
<evidence type="ECO:0000313" key="2">
    <source>
        <dbReference type="EMBL" id="KAK3853317.1"/>
    </source>
</evidence>
<evidence type="ECO:0000256" key="1">
    <source>
        <dbReference type="SAM" id="MobiDB-lite"/>
    </source>
</evidence>
<reference evidence="2" key="1">
    <citation type="submission" date="2023-10" db="EMBL/GenBank/DDBJ databases">
        <title>Genome assemblies of two species of porcelain crab, Petrolisthes cinctipes and Petrolisthes manimaculis (Anomura: Porcellanidae).</title>
        <authorList>
            <person name="Angst P."/>
        </authorList>
    </citation>
    <scope>NUCLEOTIDE SEQUENCE</scope>
    <source>
        <strain evidence="2">PB745_01</strain>
        <tissue evidence="2">Gill</tissue>
    </source>
</reference>
<comment type="caution">
    <text evidence="2">The sequence shown here is derived from an EMBL/GenBank/DDBJ whole genome shotgun (WGS) entry which is preliminary data.</text>
</comment>